<evidence type="ECO:0000313" key="3">
    <source>
        <dbReference type="Proteomes" id="UP001248581"/>
    </source>
</evidence>
<sequence>MNNSNKIIISLLVANLAATVWFGTNTTAVVSSQKPYEKASQHQLPDLINSSVKSEILNTFIKHFNSKNYDALYDMFGPVAKAQIPRKDMDVEFGKLTKYFHSVESGSFSFAEFSGQQGSSTVYVLNYTVNLSEKSDFGEIGTLKITIAIDGNEYQIYGIRLNGET</sequence>
<dbReference type="EMBL" id="CP134146">
    <property type="protein sequence ID" value="WNC67827.1"/>
    <property type="molecule type" value="Genomic_DNA"/>
</dbReference>
<gene>
    <name evidence="2" type="ORF">RI845_15025</name>
</gene>
<organism evidence="2 3">
    <name type="scientific">Thalassotalea nanhaiensis</name>
    <dbReference type="NCBI Taxonomy" id="3065648"/>
    <lineage>
        <taxon>Bacteria</taxon>
        <taxon>Pseudomonadati</taxon>
        <taxon>Pseudomonadota</taxon>
        <taxon>Gammaproteobacteria</taxon>
        <taxon>Alteromonadales</taxon>
        <taxon>Colwelliaceae</taxon>
        <taxon>Thalassotalea</taxon>
    </lineage>
</organism>
<feature type="chain" id="PRO_5046959814" description="Nuclear transport factor 2 family protein" evidence="1">
    <location>
        <begin position="23"/>
        <end position="165"/>
    </location>
</feature>
<dbReference type="Proteomes" id="UP001248581">
    <property type="component" value="Chromosome"/>
</dbReference>
<keyword evidence="1" id="KW-0732">Signal</keyword>
<proteinExistence type="predicted"/>
<name>A0ABY9TGD7_9GAMM</name>
<dbReference type="RefSeq" id="WP_348386986.1">
    <property type="nucleotide sequence ID" value="NZ_CP134146.1"/>
</dbReference>
<feature type="signal peptide" evidence="1">
    <location>
        <begin position="1"/>
        <end position="22"/>
    </location>
</feature>
<evidence type="ECO:0000313" key="2">
    <source>
        <dbReference type="EMBL" id="WNC67827.1"/>
    </source>
</evidence>
<reference evidence="3" key="1">
    <citation type="submission" date="2023-09" db="EMBL/GenBank/DDBJ databases">
        <authorList>
            <person name="Li S."/>
            <person name="Li X."/>
            <person name="Zhang C."/>
            <person name="Zhao Z."/>
        </authorList>
    </citation>
    <scope>NUCLEOTIDE SEQUENCE [LARGE SCALE GENOMIC DNA]</scope>
    <source>
        <strain evidence="3">SQ345</strain>
    </source>
</reference>
<keyword evidence="3" id="KW-1185">Reference proteome</keyword>
<evidence type="ECO:0000256" key="1">
    <source>
        <dbReference type="SAM" id="SignalP"/>
    </source>
</evidence>
<evidence type="ECO:0008006" key="4">
    <source>
        <dbReference type="Google" id="ProtNLM"/>
    </source>
</evidence>
<accession>A0ABY9TGD7</accession>
<protein>
    <recommendedName>
        <fullName evidence="4">Nuclear transport factor 2 family protein</fullName>
    </recommendedName>
</protein>